<gene>
    <name evidence="1" type="ORF">YC6258_05392</name>
</gene>
<keyword evidence="2" id="KW-1185">Reference proteome</keyword>
<dbReference type="KEGG" id="gsn:YC6258_05392"/>
<proteinExistence type="predicted"/>
<evidence type="ECO:0000313" key="2">
    <source>
        <dbReference type="Proteomes" id="UP000032266"/>
    </source>
</evidence>
<dbReference type="STRING" id="1445510.YC6258_05392"/>
<accession>A0A0C5VRZ8</accession>
<name>A0A0C5VRZ8_9GAMM</name>
<dbReference type="Proteomes" id="UP000032266">
    <property type="component" value="Chromosome"/>
</dbReference>
<dbReference type="EMBL" id="CP007142">
    <property type="protein sequence ID" value="AJQ97422.1"/>
    <property type="molecule type" value="Genomic_DNA"/>
</dbReference>
<protein>
    <submittedName>
        <fullName evidence="1">Uncharacterized protein</fullName>
    </submittedName>
</protein>
<dbReference type="HOGENOM" id="CLU_2193264_0_0_6"/>
<evidence type="ECO:0000313" key="1">
    <source>
        <dbReference type="EMBL" id="AJQ97422.1"/>
    </source>
</evidence>
<dbReference type="AlphaFoldDB" id="A0A0C5VRZ8"/>
<reference evidence="1 2" key="1">
    <citation type="submission" date="2014-01" db="EMBL/GenBank/DDBJ databases">
        <title>Full genme sequencing of cellulolytic bacterium Gynuella sunshinyii YC6258T gen. nov., sp. nov.</title>
        <authorList>
            <person name="Khan H."/>
            <person name="Chung E.J."/>
            <person name="Chung Y.R."/>
        </authorList>
    </citation>
    <scope>NUCLEOTIDE SEQUENCE [LARGE SCALE GENOMIC DNA]</scope>
    <source>
        <strain evidence="1 2">YC6258</strain>
    </source>
</reference>
<sequence length="108" mass="12475">MFGYFLKSVAMFWVLCLSINVFSAGVIPEGYPQNGQAVRIMSIDTVNYTLETSGYIFEVSRNVYIRSKDGKKKYLNEINRRATAVIVVDDKQQITQIWEMPDSLFKDY</sequence>
<organism evidence="1 2">
    <name type="scientific">Gynuella sunshinyii YC6258</name>
    <dbReference type="NCBI Taxonomy" id="1445510"/>
    <lineage>
        <taxon>Bacteria</taxon>
        <taxon>Pseudomonadati</taxon>
        <taxon>Pseudomonadota</taxon>
        <taxon>Gammaproteobacteria</taxon>
        <taxon>Oceanospirillales</taxon>
        <taxon>Saccharospirillaceae</taxon>
        <taxon>Gynuella</taxon>
    </lineage>
</organism>